<evidence type="ECO:0000259" key="6">
    <source>
        <dbReference type="Pfam" id="PF14464"/>
    </source>
</evidence>
<evidence type="ECO:0000256" key="5">
    <source>
        <dbReference type="ARBA" id="ARBA00023049"/>
    </source>
</evidence>
<keyword evidence="8" id="KW-1185">Reference proteome</keyword>
<evidence type="ECO:0000256" key="3">
    <source>
        <dbReference type="ARBA" id="ARBA00022801"/>
    </source>
</evidence>
<feature type="domain" description="JAB" evidence="6">
    <location>
        <begin position="24"/>
        <end position="124"/>
    </location>
</feature>
<keyword evidence="5" id="KW-0482">Metalloprotease</keyword>
<proteinExistence type="predicted"/>
<dbReference type="GO" id="GO:0046872">
    <property type="term" value="F:metal ion binding"/>
    <property type="evidence" value="ECO:0007669"/>
    <property type="project" value="UniProtKB-KW"/>
</dbReference>
<dbReference type="Gene3D" id="3.40.140.10">
    <property type="entry name" value="Cytidine Deaminase, domain 2"/>
    <property type="match status" value="1"/>
</dbReference>
<sequence length="160" mass="17263">MTPQPVTAVLLTAQAARVITTELRTADHTIETGGILLGHHIRDTVTVRHAGTPGPAAVRTPTYFLRDLAHAQALADEAFTTDASVWIGEWHTHPTGPPAPSARDTATYRRLLGDAELGFHSIVALILAYRGGRWTESAWTCHGQCVTPVELTNSLVDKPL</sequence>
<reference evidence="7 8" key="1">
    <citation type="journal article" date="2010" name="J. Bacteriol.">
        <title>Biochemical characterization of a novel indole prenyltransferase from Streptomyces sp. SN-593.</title>
        <authorList>
            <person name="Takahashi S."/>
            <person name="Takagi H."/>
            <person name="Toyoda A."/>
            <person name="Uramoto M."/>
            <person name="Nogawa T."/>
            <person name="Ueki M."/>
            <person name="Sakaki Y."/>
            <person name="Osada H."/>
        </authorList>
    </citation>
    <scope>NUCLEOTIDE SEQUENCE [LARGE SCALE GENOMIC DNA]</scope>
    <source>
        <strain evidence="7 8">SN-593</strain>
    </source>
</reference>
<keyword evidence="1" id="KW-0645">Protease</keyword>
<evidence type="ECO:0000256" key="4">
    <source>
        <dbReference type="ARBA" id="ARBA00022833"/>
    </source>
</evidence>
<evidence type="ECO:0000313" key="7">
    <source>
        <dbReference type="EMBL" id="BBA98480.1"/>
    </source>
</evidence>
<organism evidence="7 8">
    <name type="scientific">Actinacidiphila reveromycinica</name>
    <dbReference type="NCBI Taxonomy" id="659352"/>
    <lineage>
        <taxon>Bacteria</taxon>
        <taxon>Bacillati</taxon>
        <taxon>Actinomycetota</taxon>
        <taxon>Actinomycetes</taxon>
        <taxon>Kitasatosporales</taxon>
        <taxon>Streptomycetaceae</taxon>
        <taxon>Actinacidiphila</taxon>
    </lineage>
</organism>
<dbReference type="GO" id="GO:0006508">
    <property type="term" value="P:proteolysis"/>
    <property type="evidence" value="ECO:0007669"/>
    <property type="project" value="UniProtKB-KW"/>
</dbReference>
<dbReference type="SUPFAM" id="SSF102712">
    <property type="entry name" value="JAB1/MPN domain"/>
    <property type="match status" value="1"/>
</dbReference>
<gene>
    <name evidence="7" type="ORF">RVR_4670</name>
</gene>
<dbReference type="Pfam" id="PF14464">
    <property type="entry name" value="Prok-JAB"/>
    <property type="match status" value="1"/>
</dbReference>
<evidence type="ECO:0000313" key="8">
    <source>
        <dbReference type="Proteomes" id="UP000595703"/>
    </source>
</evidence>
<evidence type="ECO:0000256" key="1">
    <source>
        <dbReference type="ARBA" id="ARBA00022670"/>
    </source>
</evidence>
<keyword evidence="4" id="KW-0862">Zinc</keyword>
<dbReference type="AlphaFoldDB" id="A0A7U3VP98"/>
<evidence type="ECO:0000256" key="2">
    <source>
        <dbReference type="ARBA" id="ARBA00022723"/>
    </source>
</evidence>
<dbReference type="InterPro" id="IPR028090">
    <property type="entry name" value="JAB_dom_prok"/>
</dbReference>
<protein>
    <recommendedName>
        <fullName evidence="6">JAB domain-containing protein</fullName>
    </recommendedName>
</protein>
<accession>A0A7U3VP98</accession>
<reference evidence="7 8" key="4">
    <citation type="journal article" date="2020" name="Sci. Rep.">
        <title>beta-carboline chemical signals induce reveromycin production through a LuxR family regulator in Streptomyces sp. SN-593.</title>
        <authorList>
            <person name="Panthee S."/>
            <person name="Kito N."/>
            <person name="Hayashi T."/>
            <person name="Shimizu T."/>
            <person name="Ishikawa J."/>
            <person name="Hamamoto H."/>
            <person name="Osada H."/>
            <person name="Takahashi S."/>
        </authorList>
    </citation>
    <scope>NUCLEOTIDE SEQUENCE [LARGE SCALE GENOMIC DNA]</scope>
    <source>
        <strain evidence="7 8">SN-593</strain>
    </source>
</reference>
<reference evidence="7 8" key="2">
    <citation type="journal article" date="2011" name="J. Antibiot.">
        <title>Furaquinocins I and J: novel polyketide isoprenoid hybrid compounds from Streptomyces reveromyceticus SN-593.</title>
        <authorList>
            <person name="Panthee S."/>
            <person name="Takahashi S."/>
            <person name="Takagi H."/>
            <person name="Nogawa T."/>
            <person name="Oowada E."/>
            <person name="Uramoto M."/>
            <person name="Osada H."/>
        </authorList>
    </citation>
    <scope>NUCLEOTIDE SEQUENCE [LARGE SCALE GENOMIC DNA]</scope>
    <source>
        <strain evidence="7 8">SN-593</strain>
    </source>
</reference>
<dbReference type="GO" id="GO:0008237">
    <property type="term" value="F:metallopeptidase activity"/>
    <property type="evidence" value="ECO:0007669"/>
    <property type="project" value="UniProtKB-KW"/>
</dbReference>
<name>A0A7U3VP98_9ACTN</name>
<keyword evidence="2" id="KW-0479">Metal-binding</keyword>
<reference evidence="7 8" key="3">
    <citation type="journal article" date="2011" name="Nat. Chem. Biol.">
        <title>Reveromycin A biosynthesis uses RevG and RevJ for stereospecific spiroacetal formation.</title>
        <authorList>
            <person name="Takahashi S."/>
            <person name="Toyoda A."/>
            <person name="Sekiyama Y."/>
            <person name="Takagi H."/>
            <person name="Nogawa T."/>
            <person name="Uramoto M."/>
            <person name="Suzuki R."/>
            <person name="Koshino H."/>
            <person name="Kumano T."/>
            <person name="Panthee S."/>
            <person name="Dairi T."/>
            <person name="Ishikawa J."/>
            <person name="Ikeda H."/>
            <person name="Sakaki Y."/>
            <person name="Osada H."/>
        </authorList>
    </citation>
    <scope>NUCLEOTIDE SEQUENCE [LARGE SCALE GENOMIC DNA]</scope>
    <source>
        <strain evidence="7 8">SN-593</strain>
    </source>
</reference>
<dbReference type="Proteomes" id="UP000595703">
    <property type="component" value="Chromosome"/>
</dbReference>
<dbReference type="KEGG" id="arev:RVR_4670"/>
<keyword evidence="3" id="KW-0378">Hydrolase</keyword>
<dbReference type="EMBL" id="AP018365">
    <property type="protein sequence ID" value="BBA98480.1"/>
    <property type="molecule type" value="Genomic_DNA"/>
</dbReference>